<evidence type="ECO:0000256" key="3">
    <source>
        <dbReference type="ARBA" id="ARBA00008628"/>
    </source>
</evidence>
<dbReference type="GO" id="GO:0042147">
    <property type="term" value="P:retrograde transport, endosome to Golgi"/>
    <property type="evidence" value="ECO:0007669"/>
    <property type="project" value="InterPro"/>
</dbReference>
<comment type="subcellular location">
    <subcellularLocation>
        <location evidence="2">Endosome membrane</location>
        <topology evidence="2">Peripheral membrane protein</topology>
    </subcellularLocation>
    <subcellularLocation>
        <location evidence="1">Golgi apparatus</location>
        <location evidence="1">trans-Golgi network membrane</location>
        <topology evidence="1">Peripheral membrane protein</topology>
    </subcellularLocation>
</comment>
<dbReference type="PANTHER" id="PTHR12820:SF0">
    <property type="entry name" value="VACUOLAR PROTEIN SORTING-ASSOCIATED PROTEIN 53 HOMOLOG"/>
    <property type="match status" value="1"/>
</dbReference>
<feature type="coiled-coil region" evidence="7">
    <location>
        <begin position="36"/>
        <end position="63"/>
    </location>
</feature>
<dbReference type="GO" id="GO:0000938">
    <property type="term" value="C:GARP complex"/>
    <property type="evidence" value="ECO:0007669"/>
    <property type="project" value="InterPro"/>
</dbReference>
<dbReference type="GO" id="GO:0005829">
    <property type="term" value="C:cytosol"/>
    <property type="evidence" value="ECO:0007669"/>
    <property type="project" value="GOC"/>
</dbReference>
<keyword evidence="11" id="KW-1185">Reference proteome</keyword>
<evidence type="ECO:0000313" key="11">
    <source>
        <dbReference type="Proteomes" id="UP001164286"/>
    </source>
</evidence>
<dbReference type="EMBL" id="JAKWFO010000001">
    <property type="protein sequence ID" value="KAI9639713.1"/>
    <property type="molecule type" value="Genomic_DNA"/>
</dbReference>
<evidence type="ECO:0000259" key="8">
    <source>
        <dbReference type="Pfam" id="PF04100"/>
    </source>
</evidence>
<evidence type="ECO:0000256" key="6">
    <source>
        <dbReference type="ARBA" id="ARBA00023136"/>
    </source>
</evidence>
<gene>
    <name evidence="10" type="ORF">MKK02DRAFT_19372</name>
</gene>
<proteinExistence type="inferred from homology"/>
<dbReference type="FunFam" id="1.10.357.110:FF:000004">
    <property type="entry name" value="Vacuolar-sorting protein 53 long isoform"/>
    <property type="match status" value="1"/>
</dbReference>
<dbReference type="PANTHER" id="PTHR12820">
    <property type="entry name" value="VACUOLAR SORTING PROTEIN 53"/>
    <property type="match status" value="1"/>
</dbReference>
<comment type="similarity">
    <text evidence="3">Belongs to the VPS53 family.</text>
</comment>
<keyword evidence="5" id="KW-0333">Golgi apparatus</keyword>
<evidence type="ECO:0000256" key="7">
    <source>
        <dbReference type="SAM" id="Coils"/>
    </source>
</evidence>
<dbReference type="Pfam" id="PF04100">
    <property type="entry name" value="Vps53_N"/>
    <property type="match status" value="1"/>
</dbReference>
<dbReference type="GeneID" id="77725284"/>
<dbReference type="Gene3D" id="1.10.357.110">
    <property type="entry name" value="Vacuolar protein sorting-associated protein 53, C-terminus"/>
    <property type="match status" value="1"/>
</dbReference>
<keyword evidence="7" id="KW-0175">Coiled coil</keyword>
<dbReference type="Proteomes" id="UP001164286">
    <property type="component" value="Unassembled WGS sequence"/>
</dbReference>
<dbReference type="InterPro" id="IPR038260">
    <property type="entry name" value="Vps53_C_sf"/>
</dbReference>
<evidence type="ECO:0000256" key="5">
    <source>
        <dbReference type="ARBA" id="ARBA00023034"/>
    </source>
</evidence>
<keyword evidence="6" id="KW-0472">Membrane</keyword>
<evidence type="ECO:0000256" key="2">
    <source>
        <dbReference type="ARBA" id="ARBA00004481"/>
    </source>
</evidence>
<dbReference type="GO" id="GO:0010008">
    <property type="term" value="C:endosome membrane"/>
    <property type="evidence" value="ECO:0007669"/>
    <property type="project" value="UniProtKB-SubCell"/>
</dbReference>
<dbReference type="InterPro" id="IPR031745">
    <property type="entry name" value="Vps53_C"/>
</dbReference>
<dbReference type="InterPro" id="IPR039766">
    <property type="entry name" value="Vps53"/>
</dbReference>
<organism evidence="10 11">
    <name type="scientific">Dioszegia hungarica</name>
    <dbReference type="NCBI Taxonomy" id="4972"/>
    <lineage>
        <taxon>Eukaryota</taxon>
        <taxon>Fungi</taxon>
        <taxon>Dikarya</taxon>
        <taxon>Basidiomycota</taxon>
        <taxon>Agaricomycotina</taxon>
        <taxon>Tremellomycetes</taxon>
        <taxon>Tremellales</taxon>
        <taxon>Bulleribasidiaceae</taxon>
        <taxon>Dioszegia</taxon>
    </lineage>
</organism>
<evidence type="ECO:0000256" key="4">
    <source>
        <dbReference type="ARBA" id="ARBA00022753"/>
    </source>
</evidence>
<sequence>MALTVSNGDPGPSTRRETTEKVLSRLSNDFPDAESLAQHEQIHARLQLEIMDVKEEIEVLEQELRRDQDPGKMSRIQSQIGQLMLQINVIREKAAEAEAIVKAITTDVQKLDIAKRNLTGAIQTLERWEMLKQAHQQLKDLLPGKRYREISQALAAVLQLLGPLRPLSAIAEVAELFRAAEEDRKQVQEKVAAEMDVYFRQDPNHPPDHELVQQVCLVIDVLGADFRNHIIERYLQLQLTEYRRIFRSTDEAGQLDNVPRRYAWFRRILKHHDDEDVDLFPASWEISRLLTTNFAEYTKADLANVLGKQQPGVAALLEALQSTLDFEGTMAKRYEVPFDELVGRGGTLSSAAQGKWTISSVFDAYFGVYVDAQDRAIADMLSQYRGPRSRSSMEGAMQHDTEVAGPSVLPSSTELFYFYGQTLDQCQKYTTGEPMRRLARVFGKWLKVYSDEVLLSGLKKAEVGPRRSLEGKANLQEIKQACLILNTAEYCQTTSLQLEERVKDKIQDSLKEDVSFQAERDTFASVISNCIATVLRKLETHCEPALAAIIRSPWANLDNVSGRSAYVVDLVGSIKQVAEIVRTRVEGKKYIRNFADKAVGLLMSRFTQAVVRSRPLKQIGAEQILIDAQALKACLLDLPEPHPENSTNAYTKYVTKNIGQLETMLKVVMAPDDPPEGFVHNYCLLIGDRAFTNFQKILDLKGTPRSEQQKLIDTYLSVTATKDDLADTSFLTSLDMDPAQERMIASPSSSNLFSPTSSHLFSPPHAGGNVLPHLLRAASVDAGDGGREGKAFGELRRFVSFARGRD</sequence>
<protein>
    <submittedName>
        <fullName evidence="10">Vps53-like protein</fullName>
    </submittedName>
</protein>
<comment type="caution">
    <text evidence="10">The sequence shown here is derived from an EMBL/GenBank/DDBJ whole genome shotgun (WGS) entry which is preliminary data.</text>
</comment>
<evidence type="ECO:0000259" key="9">
    <source>
        <dbReference type="Pfam" id="PF16854"/>
    </source>
</evidence>
<name>A0AA38HDJ9_9TREE</name>
<evidence type="ECO:0000313" key="10">
    <source>
        <dbReference type="EMBL" id="KAI9639713.1"/>
    </source>
</evidence>
<dbReference type="AlphaFoldDB" id="A0AA38HDJ9"/>
<dbReference type="RefSeq" id="XP_052949490.1">
    <property type="nucleotide sequence ID" value="XM_053086083.1"/>
</dbReference>
<keyword evidence="4" id="KW-0967">Endosome</keyword>
<dbReference type="InterPro" id="IPR007234">
    <property type="entry name" value="Vps53_N"/>
</dbReference>
<accession>A0AA38HDJ9</accession>
<evidence type="ECO:0000256" key="1">
    <source>
        <dbReference type="ARBA" id="ARBA00004150"/>
    </source>
</evidence>
<dbReference type="Pfam" id="PF16854">
    <property type="entry name" value="VPS53_C"/>
    <property type="match status" value="1"/>
</dbReference>
<feature type="domain" description="Vps53 C-terminal" evidence="9">
    <location>
        <begin position="622"/>
        <end position="703"/>
    </location>
</feature>
<feature type="domain" description="Vps53 N-terminal" evidence="8">
    <location>
        <begin position="22"/>
        <end position="384"/>
    </location>
</feature>
<reference evidence="10" key="1">
    <citation type="journal article" date="2022" name="G3 (Bethesda)">
        <title>High quality genome of the basidiomycete yeast Dioszegia hungarica PDD-24b-2 isolated from cloud water.</title>
        <authorList>
            <person name="Jarrige D."/>
            <person name="Haridas S."/>
            <person name="Bleykasten-Grosshans C."/>
            <person name="Joly M."/>
            <person name="Nadalig T."/>
            <person name="Sancelme M."/>
            <person name="Vuilleumier S."/>
            <person name="Grigoriev I.V."/>
            <person name="Amato P."/>
            <person name="Bringel F."/>
        </authorList>
    </citation>
    <scope>NUCLEOTIDE SEQUENCE</scope>
    <source>
        <strain evidence="10">PDD-24b-2</strain>
    </source>
</reference>